<proteinExistence type="predicted"/>
<feature type="transmembrane region" description="Helical" evidence="1">
    <location>
        <begin position="26"/>
        <end position="43"/>
    </location>
</feature>
<evidence type="ECO:0000256" key="1">
    <source>
        <dbReference type="SAM" id="Phobius"/>
    </source>
</evidence>
<keyword evidence="3" id="KW-1185">Reference proteome</keyword>
<evidence type="ECO:0000313" key="3">
    <source>
        <dbReference type="Proteomes" id="UP000585721"/>
    </source>
</evidence>
<dbReference type="EMBL" id="JACHGR010000008">
    <property type="protein sequence ID" value="MBB6056533.1"/>
    <property type="molecule type" value="Genomic_DNA"/>
</dbReference>
<protein>
    <submittedName>
        <fullName evidence="2">Uncharacterized protein</fullName>
    </submittedName>
</protein>
<name>A0A841GS23_9GAMM</name>
<sequence>MLNYLLADKLLHREALHYTRQADLDFFALIAVVGAGFIIHSLWQKQIR</sequence>
<gene>
    <name evidence="2" type="ORF">HNR75_002471</name>
</gene>
<dbReference type="Proteomes" id="UP000585721">
    <property type="component" value="Unassembled WGS sequence"/>
</dbReference>
<comment type="caution">
    <text evidence="2">The sequence shown here is derived from an EMBL/GenBank/DDBJ whole genome shotgun (WGS) entry which is preliminary data.</text>
</comment>
<reference evidence="2 3" key="1">
    <citation type="submission" date="2020-08" db="EMBL/GenBank/DDBJ databases">
        <title>Genomic Encyclopedia of Type Strains, Phase IV (KMG-IV): sequencing the most valuable type-strain genomes for metagenomic binning, comparative biology and taxonomic classification.</title>
        <authorList>
            <person name="Goeker M."/>
        </authorList>
    </citation>
    <scope>NUCLEOTIDE SEQUENCE [LARGE SCALE GENOMIC DNA]</scope>
    <source>
        <strain evidence="2 3">DSM 22975</strain>
    </source>
</reference>
<dbReference type="AlphaFoldDB" id="A0A841GS23"/>
<dbReference type="RefSeq" id="WP_188027259.1">
    <property type="nucleotide sequence ID" value="NZ_JACHGR010000008.1"/>
</dbReference>
<keyword evidence="1" id="KW-0812">Transmembrane</keyword>
<keyword evidence="1" id="KW-1133">Transmembrane helix</keyword>
<accession>A0A841GS23</accession>
<organism evidence="2 3">
    <name type="scientific">Tolumonas osonensis</name>
    <dbReference type="NCBI Taxonomy" id="675874"/>
    <lineage>
        <taxon>Bacteria</taxon>
        <taxon>Pseudomonadati</taxon>
        <taxon>Pseudomonadota</taxon>
        <taxon>Gammaproteobacteria</taxon>
        <taxon>Aeromonadales</taxon>
        <taxon>Aeromonadaceae</taxon>
        <taxon>Tolumonas</taxon>
    </lineage>
</organism>
<keyword evidence="1" id="KW-0472">Membrane</keyword>
<evidence type="ECO:0000313" key="2">
    <source>
        <dbReference type="EMBL" id="MBB6056533.1"/>
    </source>
</evidence>